<dbReference type="InterPro" id="IPR000980">
    <property type="entry name" value="SH2"/>
</dbReference>
<evidence type="ECO:0000313" key="4">
    <source>
        <dbReference type="EMBL" id="CAL4086986.1"/>
    </source>
</evidence>
<feature type="compositionally biased region" description="Polar residues" evidence="2">
    <location>
        <begin position="152"/>
        <end position="161"/>
    </location>
</feature>
<dbReference type="PANTHER" id="PTHR15832:SF2">
    <property type="entry name" value="SH2 DOMAIN-CONTAINING PROTEIN"/>
    <property type="match status" value="1"/>
</dbReference>
<evidence type="ECO:0000256" key="1">
    <source>
        <dbReference type="PROSITE-ProRule" id="PRU00191"/>
    </source>
</evidence>
<feature type="compositionally biased region" description="Low complexity" evidence="2">
    <location>
        <begin position="135"/>
        <end position="151"/>
    </location>
</feature>
<keyword evidence="5" id="KW-1185">Reference proteome</keyword>
<accession>A0AAV2QKC9</accession>
<reference evidence="4 5" key="1">
    <citation type="submission" date="2024-05" db="EMBL/GenBank/DDBJ databases">
        <authorList>
            <person name="Wallberg A."/>
        </authorList>
    </citation>
    <scope>NUCLEOTIDE SEQUENCE [LARGE SCALE GENOMIC DNA]</scope>
</reference>
<dbReference type="PANTHER" id="PTHR15832">
    <property type="entry name" value="SHC (SRC HOMOLOGY DOMAIN C-TERMINAL) ADAPTOR HOMOLOG"/>
    <property type="match status" value="1"/>
</dbReference>
<feature type="compositionally biased region" description="Basic residues" evidence="2">
    <location>
        <begin position="119"/>
        <end position="134"/>
    </location>
</feature>
<feature type="compositionally biased region" description="Polar residues" evidence="2">
    <location>
        <begin position="186"/>
        <end position="203"/>
    </location>
</feature>
<organism evidence="4 5">
    <name type="scientific">Meganyctiphanes norvegica</name>
    <name type="common">Northern krill</name>
    <name type="synonym">Thysanopoda norvegica</name>
    <dbReference type="NCBI Taxonomy" id="48144"/>
    <lineage>
        <taxon>Eukaryota</taxon>
        <taxon>Metazoa</taxon>
        <taxon>Ecdysozoa</taxon>
        <taxon>Arthropoda</taxon>
        <taxon>Crustacea</taxon>
        <taxon>Multicrustacea</taxon>
        <taxon>Malacostraca</taxon>
        <taxon>Eumalacostraca</taxon>
        <taxon>Eucarida</taxon>
        <taxon>Euphausiacea</taxon>
        <taxon>Euphausiidae</taxon>
        <taxon>Meganyctiphanes</taxon>
    </lineage>
</organism>
<comment type="caution">
    <text evidence="4">The sequence shown here is derived from an EMBL/GenBank/DDBJ whole genome shotgun (WGS) entry which is preliminary data.</text>
</comment>
<evidence type="ECO:0000259" key="3">
    <source>
        <dbReference type="PROSITE" id="PS50001"/>
    </source>
</evidence>
<keyword evidence="1" id="KW-0727">SH2 domain</keyword>
<dbReference type="Gene3D" id="3.30.505.10">
    <property type="entry name" value="SH2 domain"/>
    <property type="match status" value="1"/>
</dbReference>
<feature type="region of interest" description="Disordered" evidence="2">
    <location>
        <begin position="307"/>
        <end position="329"/>
    </location>
</feature>
<proteinExistence type="predicted"/>
<dbReference type="Pfam" id="PF00017">
    <property type="entry name" value="SH2"/>
    <property type="match status" value="1"/>
</dbReference>
<feature type="region of interest" description="Disordered" evidence="2">
    <location>
        <begin position="89"/>
        <end position="203"/>
    </location>
</feature>
<dbReference type="InterPro" id="IPR036860">
    <property type="entry name" value="SH2_dom_sf"/>
</dbReference>
<dbReference type="CDD" id="cd00173">
    <property type="entry name" value="SH2"/>
    <property type="match status" value="1"/>
</dbReference>
<dbReference type="Proteomes" id="UP001497623">
    <property type="component" value="Unassembled WGS sequence"/>
</dbReference>
<feature type="domain" description="SH2" evidence="3">
    <location>
        <begin position="385"/>
        <end position="466"/>
    </location>
</feature>
<dbReference type="SUPFAM" id="SSF55550">
    <property type="entry name" value="SH2 domain"/>
    <property type="match status" value="1"/>
</dbReference>
<sequence length="513" mass="56258">MGRLKTWGSNLNPLFSGKYKKLLEEYGTKDYSRLLLQDSLQDYLSYACRECGHVQKLQADELNSIVGQAFRLAYAAHLQKSANASKFDHVNPTSQHLAPPHTPAYTPPVSTVAASHRNIPTHKHRANRHQKHCQSVRGSSRNSSPSEEGTSPFNCNDSTRTPGDVSSVDSALCKPTYLPGLHSHTNHQQLSSPGNSNGPTELNISKRLEDKHSRNKKHHVKVENKLDNLLSNNLELTLENNVEIDDESQPLVTPNTSSTSSSCESLCHQVGQISSSQVTNTMSSSISTTSTAIVGYVNDKISVATSSRLPSEAQSHSHTSKCNQLSTDSEMKRTSQISVTSSALSSVMALELSISSTHLGIPPPLPDRTDSLTPPEEPHLKSAAWFQAGIPREIALEVLSREPVGAFMVRESTSKPGCFALSLRVPRDFTVSGIAHYLIVKNSNGYKIKGFTKEFTSLTALITHHSVMPELLPCPLSLSRYSPNFTTQTDQTDDDPDYNTLSDFRKIMADLNV</sequence>
<dbReference type="PRINTS" id="PR00401">
    <property type="entry name" value="SH2DOMAIN"/>
</dbReference>
<name>A0AAV2QKC9_MEGNR</name>
<dbReference type="SMART" id="SM00252">
    <property type="entry name" value="SH2"/>
    <property type="match status" value="1"/>
</dbReference>
<dbReference type="AlphaFoldDB" id="A0AAV2QKC9"/>
<evidence type="ECO:0000313" key="5">
    <source>
        <dbReference type="Proteomes" id="UP001497623"/>
    </source>
</evidence>
<dbReference type="EMBL" id="CAXKWB010007410">
    <property type="protein sequence ID" value="CAL4086986.1"/>
    <property type="molecule type" value="Genomic_DNA"/>
</dbReference>
<gene>
    <name evidence="4" type="ORF">MNOR_LOCUS13126</name>
</gene>
<evidence type="ECO:0000256" key="2">
    <source>
        <dbReference type="SAM" id="MobiDB-lite"/>
    </source>
</evidence>
<protein>
    <recommendedName>
        <fullName evidence="3">SH2 domain-containing protein</fullName>
    </recommendedName>
</protein>
<dbReference type="PROSITE" id="PS50001">
    <property type="entry name" value="SH2"/>
    <property type="match status" value="1"/>
</dbReference>